<dbReference type="EMBL" id="LDTZ01000017">
    <property type="protein sequence ID" value="KNA91133.1"/>
    <property type="molecule type" value="Genomic_DNA"/>
</dbReference>
<feature type="domain" description="N-acetyltransferase" evidence="1">
    <location>
        <begin position="33"/>
        <end position="180"/>
    </location>
</feature>
<proteinExistence type="predicted"/>
<dbReference type="Proteomes" id="UP000037247">
    <property type="component" value="Unassembled WGS sequence"/>
</dbReference>
<gene>
    <name evidence="2" type="ORF">ABW18_12670</name>
</gene>
<dbReference type="InterPro" id="IPR023911">
    <property type="entry name" value="MSMEG_0567/sll0787_C"/>
</dbReference>
<dbReference type="InterPro" id="IPR006283">
    <property type="entry name" value="ThiL-like"/>
</dbReference>
<dbReference type="PANTHER" id="PTHR30270:SF0">
    <property type="entry name" value="THIAMINE-MONOPHOSPHATE KINASE"/>
    <property type="match status" value="1"/>
</dbReference>
<dbReference type="SUPFAM" id="SSF56042">
    <property type="entry name" value="PurM C-terminal domain-like"/>
    <property type="match status" value="1"/>
</dbReference>
<evidence type="ECO:0000313" key="2">
    <source>
        <dbReference type="EMBL" id="KNA91133.1"/>
    </source>
</evidence>
<protein>
    <submittedName>
        <fullName evidence="2">AIR synthase</fullName>
    </submittedName>
</protein>
<dbReference type="Pfam" id="PF02769">
    <property type="entry name" value="AIRS_C"/>
    <property type="match status" value="1"/>
</dbReference>
<dbReference type="SUPFAM" id="SSF55326">
    <property type="entry name" value="PurM N-terminal domain-like"/>
    <property type="match status" value="1"/>
</dbReference>
<dbReference type="InterPro" id="IPR010918">
    <property type="entry name" value="PurM-like_C_dom"/>
</dbReference>
<dbReference type="Pfam" id="PF00586">
    <property type="entry name" value="AIRS"/>
    <property type="match status" value="1"/>
</dbReference>
<dbReference type="Gene3D" id="3.40.630.30">
    <property type="match status" value="1"/>
</dbReference>
<dbReference type="InterPro" id="IPR036921">
    <property type="entry name" value="PurM-like_N_sf"/>
</dbReference>
<dbReference type="InterPro" id="IPR016181">
    <property type="entry name" value="Acyl_CoA_acyltransferase"/>
</dbReference>
<evidence type="ECO:0000313" key="3">
    <source>
        <dbReference type="Proteomes" id="UP000037247"/>
    </source>
</evidence>
<dbReference type="RefSeq" id="WP_049699304.1">
    <property type="nucleotide sequence ID" value="NZ_JAQDQF010000008.1"/>
</dbReference>
<dbReference type="NCBIfam" id="TIGR04050">
    <property type="entry name" value="MSMEG_0567_Cter"/>
    <property type="match status" value="1"/>
</dbReference>
<sequence length="479" mass="49922">MLDGRTTPTQSVRPAATELSILAGSPRVSAPPFLIRVAETNSEIGDYRRLRHCEFVERQGLFTHSDHDDCDDDPRTTILIAVAADNAVLGGVRVSPCTSIDIGWWSGSRLVVADSAHAAGIGAALITAACALVESRDVLRFDATVQDRYSRLFASLGWEDHGAGPTINGRAHRHKSWPIGRIQGQVDSTKAVLAQSLRPFVEQEGGLGPAGFRGDDAVPVPDSDLLAACDAIVPSMVERDPEWAGWCSVLVNINDLSAMGAHAVGMLDAVGAPTVAHLNRIVRGISAAAHAWRTPILGGHTQVGVPAALSLTAMGRTESPVAAGGGRVGDHVSLLADLGGSWRPGYFGQQWDSTSSRTAHELGEMASAVAQLRPAAAKDVSMAGLVGTLGMLAEASGTGAELDVAAIPRPADAAMGAWLTCFPGYAMLMADRSPITRAHGPAVAAGCGRLTETTGIRLKWPDGRRTEAIASAVTGLGRA</sequence>
<dbReference type="Gene3D" id="3.30.1330.10">
    <property type="entry name" value="PurM-like, N-terminal domain"/>
    <property type="match status" value="1"/>
</dbReference>
<comment type="caution">
    <text evidence="2">The sequence shown here is derived from an EMBL/GenBank/DDBJ whole genome shotgun (WGS) entry which is preliminary data.</text>
</comment>
<dbReference type="Gene3D" id="3.90.650.10">
    <property type="entry name" value="PurM-like C-terminal domain"/>
    <property type="match status" value="1"/>
</dbReference>
<reference evidence="2 3" key="1">
    <citation type="submission" date="2015-05" db="EMBL/GenBank/DDBJ databases">
        <title>Draft genome sequence of the bacterium Gordonia jacobaea a new member of the Gordonia genus.</title>
        <authorList>
            <person name="Jimenez-Galisteo G."/>
            <person name="Dominguez A."/>
            <person name="Munoz E."/>
            <person name="Vinas M."/>
        </authorList>
    </citation>
    <scope>NUCLEOTIDE SEQUENCE [LARGE SCALE GENOMIC DNA]</scope>
    <source>
        <strain evidence="3">mv1</strain>
    </source>
</reference>
<dbReference type="SUPFAM" id="SSF55729">
    <property type="entry name" value="Acyl-CoA N-acyltransferases (Nat)"/>
    <property type="match status" value="1"/>
</dbReference>
<keyword evidence="3" id="KW-1185">Reference proteome</keyword>
<dbReference type="PROSITE" id="PS51186">
    <property type="entry name" value="GNAT"/>
    <property type="match status" value="1"/>
</dbReference>
<organism evidence="2 3">
    <name type="scientific">Gordonia jacobaea</name>
    <dbReference type="NCBI Taxonomy" id="122202"/>
    <lineage>
        <taxon>Bacteria</taxon>
        <taxon>Bacillati</taxon>
        <taxon>Actinomycetota</taxon>
        <taxon>Actinomycetes</taxon>
        <taxon>Mycobacteriales</taxon>
        <taxon>Gordoniaceae</taxon>
        <taxon>Gordonia</taxon>
    </lineage>
</organism>
<accession>A0ABR5IC12</accession>
<dbReference type="InterPro" id="IPR036676">
    <property type="entry name" value="PurM-like_C_sf"/>
</dbReference>
<dbReference type="InterPro" id="IPR016188">
    <property type="entry name" value="PurM-like_N"/>
</dbReference>
<dbReference type="PANTHER" id="PTHR30270">
    <property type="entry name" value="THIAMINE-MONOPHOSPHATE KINASE"/>
    <property type="match status" value="1"/>
</dbReference>
<name>A0ABR5IC12_9ACTN</name>
<dbReference type="InterPro" id="IPR000182">
    <property type="entry name" value="GNAT_dom"/>
</dbReference>
<evidence type="ECO:0000259" key="1">
    <source>
        <dbReference type="PROSITE" id="PS51186"/>
    </source>
</evidence>